<dbReference type="GO" id="GO:0004519">
    <property type="term" value="F:endonuclease activity"/>
    <property type="evidence" value="ECO:0007669"/>
    <property type="project" value="InterPro"/>
</dbReference>
<sequence>HFGNVVASRNDSGLIRMHKARKTDRIDGAVAAAMAVSRACAAETMKSAYSDPLADGLFVF</sequence>
<dbReference type="Proteomes" id="UP000249538">
    <property type="component" value="Unassembled WGS sequence"/>
</dbReference>
<evidence type="ECO:0000313" key="2">
    <source>
        <dbReference type="EMBL" id="PZX52806.1"/>
    </source>
</evidence>
<dbReference type="RefSeq" id="WP_245941424.1">
    <property type="nucleotide sequence ID" value="NZ_QKZS01000007.1"/>
</dbReference>
<comment type="caution">
    <text evidence="2">The sequence shown here is derived from an EMBL/GenBank/DDBJ whole genome shotgun (WGS) entry which is preliminary data.</text>
</comment>
<feature type="non-terminal residue" evidence="2">
    <location>
        <position position="1"/>
    </location>
</feature>
<evidence type="ECO:0000313" key="3">
    <source>
        <dbReference type="Proteomes" id="UP000249538"/>
    </source>
</evidence>
<evidence type="ECO:0000259" key="1">
    <source>
        <dbReference type="Pfam" id="PF20441"/>
    </source>
</evidence>
<dbReference type="EMBL" id="QKZS01000007">
    <property type="protein sequence ID" value="PZX52806.1"/>
    <property type="molecule type" value="Genomic_DNA"/>
</dbReference>
<gene>
    <name evidence="2" type="ORF">LX76_02436</name>
</gene>
<dbReference type="InterPro" id="IPR046462">
    <property type="entry name" value="TerL_nuclease"/>
</dbReference>
<proteinExistence type="predicted"/>
<dbReference type="Pfam" id="PF20441">
    <property type="entry name" value="TerL_nuclease"/>
    <property type="match status" value="1"/>
</dbReference>
<organism evidence="2 3">
    <name type="scientific">Cereibacter changlensis</name>
    <dbReference type="NCBI Taxonomy" id="402884"/>
    <lineage>
        <taxon>Bacteria</taxon>
        <taxon>Pseudomonadati</taxon>
        <taxon>Pseudomonadota</taxon>
        <taxon>Alphaproteobacteria</taxon>
        <taxon>Rhodobacterales</taxon>
        <taxon>Paracoccaceae</taxon>
        <taxon>Cereibacter</taxon>
    </lineage>
</organism>
<accession>A0A2W7R0L5</accession>
<name>A0A2W7R0L5_9RHOB</name>
<protein>
    <submittedName>
        <fullName evidence="2">Phage terminase</fullName>
    </submittedName>
</protein>
<dbReference type="AlphaFoldDB" id="A0A2W7R0L5"/>
<feature type="domain" description="Terminase large subunit-like endonuclease" evidence="1">
    <location>
        <begin position="1"/>
        <end position="43"/>
    </location>
</feature>
<reference evidence="2 3" key="1">
    <citation type="submission" date="2018-06" db="EMBL/GenBank/DDBJ databases">
        <title>Genomic Encyclopedia of Archaeal and Bacterial Type Strains, Phase II (KMG-II): from individual species to whole genera.</title>
        <authorList>
            <person name="Goeker M."/>
        </authorList>
    </citation>
    <scope>NUCLEOTIDE SEQUENCE [LARGE SCALE GENOMIC DNA]</scope>
    <source>
        <strain evidence="2 3">DSM 18774</strain>
    </source>
</reference>